<keyword evidence="3" id="KW-1185">Reference proteome</keyword>
<keyword evidence="1" id="KW-0732">Signal</keyword>
<accession>A0A1A9VNP5</accession>
<dbReference type="InterPro" id="IPR010562">
    <property type="entry name" value="Haemolymph_juvenile_hormone-bd"/>
</dbReference>
<evidence type="ECO:0000256" key="1">
    <source>
        <dbReference type="SAM" id="SignalP"/>
    </source>
</evidence>
<feature type="signal peptide" evidence="1">
    <location>
        <begin position="1"/>
        <end position="16"/>
    </location>
</feature>
<evidence type="ECO:0008006" key="4">
    <source>
        <dbReference type="Google" id="ProtNLM"/>
    </source>
</evidence>
<sequence>MKALIVLSVWLAFAASQKELNASDERSISSAIVEVIEGVRDQMPCGFPSMGIPPLAPLKLAHKELDINFLGLSMNGAVDKFRLIGLNDFEIIEMKVNALTSKVNFRFIFNHIGMDTMYDIQARLRKAGLTINLIGAGHANFAIKNMQIWGVLKYSLNLSTGKMKIKGLEIRTHIGDVYSDIQGILGKGLINRKMNALLSEVMELIINTNEDVITENIETLAVPIINRFLDKFTLADVVGAIGGSGEGEKEPCIPEGEN</sequence>
<evidence type="ECO:0000313" key="3">
    <source>
        <dbReference type="Proteomes" id="UP000078200"/>
    </source>
</evidence>
<dbReference type="Gene3D" id="3.15.10.30">
    <property type="entry name" value="Haemolymph juvenile hormone binding protein"/>
    <property type="match status" value="1"/>
</dbReference>
<dbReference type="PANTHER" id="PTHR20993:SF0">
    <property type="entry name" value="GH07914P"/>
    <property type="match status" value="1"/>
</dbReference>
<evidence type="ECO:0000313" key="2">
    <source>
        <dbReference type="EnsemblMetazoa" id="GAUT042786-PA"/>
    </source>
</evidence>
<dbReference type="Pfam" id="PF06585">
    <property type="entry name" value="JHBP"/>
    <property type="match status" value="1"/>
</dbReference>
<dbReference type="VEuPathDB" id="VectorBase:GAUT042786"/>
<protein>
    <recommendedName>
        <fullName evidence="4">Haemolymph juvenile hormone binding protein</fullName>
    </recommendedName>
</protein>
<dbReference type="PANTHER" id="PTHR20993">
    <property type="entry name" value="GH07914P"/>
    <property type="match status" value="1"/>
</dbReference>
<dbReference type="SMART" id="SM00700">
    <property type="entry name" value="JHBP"/>
    <property type="match status" value="1"/>
</dbReference>
<dbReference type="Proteomes" id="UP000078200">
    <property type="component" value="Unassembled WGS sequence"/>
</dbReference>
<dbReference type="EnsemblMetazoa" id="GAUT042786-RA">
    <property type="protein sequence ID" value="GAUT042786-PA"/>
    <property type="gene ID" value="GAUT042786"/>
</dbReference>
<name>A0A1A9VNP5_GLOAU</name>
<proteinExistence type="predicted"/>
<dbReference type="AlphaFoldDB" id="A0A1A9VNP5"/>
<reference evidence="2" key="1">
    <citation type="submission" date="2020-05" db="UniProtKB">
        <authorList>
            <consortium name="EnsemblMetazoa"/>
        </authorList>
    </citation>
    <scope>IDENTIFICATION</scope>
    <source>
        <strain evidence="2">TTRI</strain>
    </source>
</reference>
<organism evidence="2 3">
    <name type="scientific">Glossina austeni</name>
    <name type="common">Savannah tsetse fly</name>
    <dbReference type="NCBI Taxonomy" id="7395"/>
    <lineage>
        <taxon>Eukaryota</taxon>
        <taxon>Metazoa</taxon>
        <taxon>Ecdysozoa</taxon>
        <taxon>Arthropoda</taxon>
        <taxon>Hexapoda</taxon>
        <taxon>Insecta</taxon>
        <taxon>Pterygota</taxon>
        <taxon>Neoptera</taxon>
        <taxon>Endopterygota</taxon>
        <taxon>Diptera</taxon>
        <taxon>Brachycera</taxon>
        <taxon>Muscomorpha</taxon>
        <taxon>Hippoboscoidea</taxon>
        <taxon>Glossinidae</taxon>
        <taxon>Glossina</taxon>
    </lineage>
</organism>
<dbReference type="InterPro" id="IPR038606">
    <property type="entry name" value="To_sf"/>
</dbReference>
<feature type="chain" id="PRO_5008399530" description="Haemolymph juvenile hormone binding protein" evidence="1">
    <location>
        <begin position="17"/>
        <end position="258"/>
    </location>
</feature>